<dbReference type="PATRIC" id="fig|33051.5.peg.1116"/>
<organism evidence="2 3">
    <name type="scientific">Sphingomonas sanguinis</name>
    <dbReference type="NCBI Taxonomy" id="33051"/>
    <lineage>
        <taxon>Bacteria</taxon>
        <taxon>Pseudomonadati</taxon>
        <taxon>Pseudomonadota</taxon>
        <taxon>Alphaproteobacteria</taxon>
        <taxon>Sphingomonadales</taxon>
        <taxon>Sphingomonadaceae</taxon>
        <taxon>Sphingomonas</taxon>
    </lineage>
</organism>
<reference evidence="2 3" key="1">
    <citation type="journal article" date="2016" name="Front. Microbiol.">
        <title>Genomic Resource of Rice Seed Associated Bacteria.</title>
        <authorList>
            <person name="Midha S."/>
            <person name="Bansal K."/>
            <person name="Sharma S."/>
            <person name="Kumar N."/>
            <person name="Patil P.P."/>
            <person name="Chaudhry V."/>
            <person name="Patil P.B."/>
        </authorList>
    </citation>
    <scope>NUCLEOTIDE SEQUENCE [LARGE SCALE GENOMIC DNA]</scope>
    <source>
        <strain evidence="2 3">NS258</strain>
    </source>
</reference>
<accession>A0A147J4E4</accession>
<dbReference type="Proteomes" id="UP000074410">
    <property type="component" value="Unassembled WGS sequence"/>
</dbReference>
<dbReference type="AlphaFoldDB" id="A0A147J4E4"/>
<proteinExistence type="predicted"/>
<feature type="chain" id="PRO_5007549346" description="Lipoprotein" evidence="1">
    <location>
        <begin position="22"/>
        <end position="173"/>
    </location>
</feature>
<evidence type="ECO:0000256" key="1">
    <source>
        <dbReference type="SAM" id="SignalP"/>
    </source>
</evidence>
<dbReference type="RefSeq" id="WP_058718187.1">
    <property type="nucleotide sequence ID" value="NZ_LDTC01000184.1"/>
</dbReference>
<protein>
    <recommendedName>
        <fullName evidence="4">Lipoprotein</fullName>
    </recommendedName>
</protein>
<evidence type="ECO:0000313" key="2">
    <source>
        <dbReference type="EMBL" id="KTW06217.1"/>
    </source>
</evidence>
<evidence type="ECO:0008006" key="4">
    <source>
        <dbReference type="Google" id="ProtNLM"/>
    </source>
</evidence>
<gene>
    <name evidence="2" type="ORF">NS258_16950</name>
</gene>
<name>A0A147J4E4_9SPHN</name>
<sequence length="173" mass="19057">MRISPLAALAFSMIAIGTAKAAPGRAEFKRDAQAFRALMACRDIANPTDRLQCYDTQSRALSEAADSGKLVVADEAQIKEAKRDLFGFGSIKIPFLSGSDADTPTQVEAVITGLRQLSINKWEFTLDNGMRWRQTDDEAIFPRVGQPVTVKTGAMGSYWLKMKSKAVRVLREK</sequence>
<evidence type="ECO:0000313" key="3">
    <source>
        <dbReference type="Proteomes" id="UP000074410"/>
    </source>
</evidence>
<keyword evidence="1" id="KW-0732">Signal</keyword>
<comment type="caution">
    <text evidence="2">The sequence shown here is derived from an EMBL/GenBank/DDBJ whole genome shotgun (WGS) entry which is preliminary data.</text>
</comment>
<feature type="signal peptide" evidence="1">
    <location>
        <begin position="1"/>
        <end position="21"/>
    </location>
</feature>
<dbReference type="EMBL" id="LDTC01000184">
    <property type="protein sequence ID" value="KTW06217.1"/>
    <property type="molecule type" value="Genomic_DNA"/>
</dbReference>